<dbReference type="EMBL" id="CP111014">
    <property type="protein sequence ID" value="WAR00674.1"/>
    <property type="molecule type" value="Genomic_DNA"/>
</dbReference>
<accession>A0ABY7DUV6</accession>
<evidence type="ECO:0000259" key="2">
    <source>
        <dbReference type="PROSITE" id="PS50072"/>
    </source>
</evidence>
<evidence type="ECO:0000313" key="3">
    <source>
        <dbReference type="EMBL" id="WAR00674.1"/>
    </source>
</evidence>
<keyword evidence="1" id="KW-0732">Signal</keyword>
<organism evidence="3 4">
    <name type="scientific">Mya arenaria</name>
    <name type="common">Soft-shell clam</name>
    <dbReference type="NCBI Taxonomy" id="6604"/>
    <lineage>
        <taxon>Eukaryota</taxon>
        <taxon>Metazoa</taxon>
        <taxon>Spiralia</taxon>
        <taxon>Lophotrochozoa</taxon>
        <taxon>Mollusca</taxon>
        <taxon>Bivalvia</taxon>
        <taxon>Autobranchia</taxon>
        <taxon>Heteroconchia</taxon>
        <taxon>Euheterodonta</taxon>
        <taxon>Imparidentia</taxon>
        <taxon>Neoheterodontei</taxon>
        <taxon>Myida</taxon>
        <taxon>Myoidea</taxon>
        <taxon>Myidae</taxon>
        <taxon>Mya</taxon>
    </lineage>
</organism>
<dbReference type="Gene3D" id="2.40.100.10">
    <property type="entry name" value="Cyclophilin-like"/>
    <property type="match status" value="1"/>
</dbReference>
<reference evidence="3" key="1">
    <citation type="submission" date="2022-11" db="EMBL/GenBank/DDBJ databases">
        <title>Centuries of genome instability and evolution in soft-shell clam transmissible cancer (bioRxiv).</title>
        <authorList>
            <person name="Hart S.F.M."/>
            <person name="Yonemitsu M.A."/>
            <person name="Giersch R.M."/>
            <person name="Beal B.F."/>
            <person name="Arriagada G."/>
            <person name="Davis B.W."/>
            <person name="Ostrander E.A."/>
            <person name="Goff S.P."/>
            <person name="Metzger M.J."/>
        </authorList>
    </citation>
    <scope>NUCLEOTIDE SEQUENCE</scope>
    <source>
        <strain evidence="3">MELC-2E11</strain>
        <tissue evidence="3">Siphon/mantle</tissue>
    </source>
</reference>
<feature type="domain" description="PPIase cyclophilin-type" evidence="2">
    <location>
        <begin position="45"/>
        <end position="196"/>
    </location>
</feature>
<keyword evidence="1" id="KW-0413">Isomerase</keyword>
<proteinExistence type="inferred from homology"/>
<dbReference type="PROSITE" id="PS50072">
    <property type="entry name" value="CSA_PPIASE_2"/>
    <property type="match status" value="1"/>
</dbReference>
<feature type="chain" id="PRO_5044965576" description="Peptidyl-prolyl cis-trans isomerase" evidence="1">
    <location>
        <begin position="19"/>
        <end position="219"/>
    </location>
</feature>
<dbReference type="Proteomes" id="UP001164746">
    <property type="component" value="Chromosome 3"/>
</dbReference>
<gene>
    <name evidence="3" type="ORF">MAR_025046</name>
</gene>
<dbReference type="InterPro" id="IPR002130">
    <property type="entry name" value="Cyclophilin-type_PPIase_dom"/>
</dbReference>
<dbReference type="EC" id="5.2.1.8" evidence="1"/>
<protein>
    <recommendedName>
        <fullName evidence="1">Peptidyl-prolyl cis-trans isomerase</fullName>
        <shortName evidence="1">PPIase</shortName>
        <ecNumber evidence="1">5.2.1.8</ecNumber>
    </recommendedName>
</protein>
<dbReference type="InterPro" id="IPR029000">
    <property type="entry name" value="Cyclophilin-like_dom_sf"/>
</dbReference>
<keyword evidence="1" id="KW-0697">Rotamase</keyword>
<sequence>MVALFVASVFALLGLGFCGNYTVTEEAWFDVEIKDMDGPGEDYRGRFVIALFGETCPMTAMNFAAIAKGFKRARTSLWFKNTKIHRVVPDFLIQMGDVTVGDGTGGRSIYGDKFVDENFYLSHRAPGMVSMANHGKDTNGSQFFILLNKSRWLDDKHVVFGKVIKGMDVVRTIGEVPTDKSNAVPKKTVKIIDCGINGLEKKYELTMEQVDSEDDISQD</sequence>
<evidence type="ECO:0000313" key="4">
    <source>
        <dbReference type="Proteomes" id="UP001164746"/>
    </source>
</evidence>
<comment type="function">
    <text evidence="1">PPIases accelerate the folding of proteins. It catalyzes the cis-trans isomerization of proline imidic peptide bonds in oligopeptides.</text>
</comment>
<comment type="similarity">
    <text evidence="1">Belongs to the cyclophilin-type PPIase family.</text>
</comment>
<comment type="catalytic activity">
    <reaction evidence="1">
        <text>[protein]-peptidylproline (omega=180) = [protein]-peptidylproline (omega=0)</text>
        <dbReference type="Rhea" id="RHEA:16237"/>
        <dbReference type="Rhea" id="RHEA-COMP:10747"/>
        <dbReference type="Rhea" id="RHEA-COMP:10748"/>
        <dbReference type="ChEBI" id="CHEBI:83833"/>
        <dbReference type="ChEBI" id="CHEBI:83834"/>
        <dbReference type="EC" id="5.2.1.8"/>
    </reaction>
</comment>
<dbReference type="PRINTS" id="PR00153">
    <property type="entry name" value="CSAPPISMRASE"/>
</dbReference>
<evidence type="ECO:0000256" key="1">
    <source>
        <dbReference type="RuleBase" id="RU363019"/>
    </source>
</evidence>
<dbReference type="Pfam" id="PF00160">
    <property type="entry name" value="Pro_isomerase"/>
    <property type="match status" value="1"/>
</dbReference>
<dbReference type="PANTHER" id="PTHR11071">
    <property type="entry name" value="PEPTIDYL-PROLYL CIS-TRANS ISOMERASE"/>
    <property type="match status" value="1"/>
</dbReference>
<feature type="signal peptide" evidence="1">
    <location>
        <begin position="1"/>
        <end position="18"/>
    </location>
</feature>
<name>A0ABY7DUV6_MYAAR</name>
<keyword evidence="4" id="KW-1185">Reference proteome</keyword>
<dbReference type="SUPFAM" id="SSF50891">
    <property type="entry name" value="Cyclophilin-like"/>
    <property type="match status" value="1"/>
</dbReference>
<dbReference type="PANTHER" id="PTHR11071:SF547">
    <property type="entry name" value="PEPTIDYL-PROLYL CIS-TRANS ISOMERASE"/>
    <property type="match status" value="1"/>
</dbReference>